<name>A0ABD6T0L9_9BACI</name>
<feature type="domain" description="HTH merR-type" evidence="5">
    <location>
        <begin position="4"/>
        <end position="73"/>
    </location>
</feature>
<sequence>MQTYYTIGEAAKMAGTTVQTVRYYSDIGLLQPVSIKESGYRLYSPKEIWQLNMITTLRSLDFSLTDIAKLQEGEVPVHQAIKWQLEAVRHQKILYEKMEQTLEKASHIEDPEESLAFMQKIVEVMKQSAETRKEYLMQKVREKLDEQIVPPDWFQLLFSNIHQSIGTLEDISTEQAVIWHKIKELWDAPEFVTEFQEHLSPFTEKLNNTKIQSSYYYQVLNQILLEVIYCLESNVAYTDTKMQSLVITLLQTLANMLQTKYSTKFVQNMYPTIQYFTSKRGKQFYVLLSEFNPESKKYQEAWEHIYNCYFWMLEHEKFVFITKEE</sequence>
<evidence type="ECO:0000259" key="5">
    <source>
        <dbReference type="PROSITE" id="PS50937"/>
    </source>
</evidence>
<dbReference type="SUPFAM" id="SSF46955">
    <property type="entry name" value="Putative DNA-binding domain"/>
    <property type="match status" value="1"/>
</dbReference>
<dbReference type="AlphaFoldDB" id="A0ABD6T0L9"/>
<comment type="caution">
    <text evidence="6">The sequence shown here is derived from an EMBL/GenBank/DDBJ whole genome shotgun (WGS) entry which is preliminary data.</text>
</comment>
<dbReference type="PRINTS" id="PR00040">
    <property type="entry name" value="HTHMERR"/>
</dbReference>
<accession>A0ABD6T0L9</accession>
<evidence type="ECO:0000256" key="2">
    <source>
        <dbReference type="ARBA" id="ARBA00023015"/>
    </source>
</evidence>
<evidence type="ECO:0000256" key="4">
    <source>
        <dbReference type="ARBA" id="ARBA00023163"/>
    </source>
</evidence>
<dbReference type="Gene3D" id="1.10.1660.10">
    <property type="match status" value="1"/>
</dbReference>
<dbReference type="EMBL" id="NUTL01000124">
    <property type="protein sequence ID" value="PHE90216.1"/>
    <property type="molecule type" value="Genomic_DNA"/>
</dbReference>
<dbReference type="InterPro" id="IPR047057">
    <property type="entry name" value="MerR_fam"/>
</dbReference>
<dbReference type="RefSeq" id="WP_098217815.1">
    <property type="nucleotide sequence ID" value="NZ_NUBV01000153.1"/>
</dbReference>
<dbReference type="CDD" id="cd01106">
    <property type="entry name" value="HTH_TipAL-Mta"/>
    <property type="match status" value="1"/>
</dbReference>
<dbReference type="InterPro" id="IPR000551">
    <property type="entry name" value="MerR-type_HTH_dom"/>
</dbReference>
<reference evidence="6 7" key="1">
    <citation type="submission" date="2017-09" db="EMBL/GenBank/DDBJ databases">
        <title>Large-scale bioinformatics analysis of Bacillus genomes uncovers conserved roles of natural products in bacterial physiology.</title>
        <authorList>
            <consortium name="Agbiome Team Llc"/>
            <person name="Bleich R.M."/>
            <person name="Grubbs K.J."/>
            <person name="Santa Maria K.C."/>
            <person name="Allen S.E."/>
            <person name="Farag S."/>
            <person name="Shank E.A."/>
            <person name="Bowers A."/>
        </authorList>
    </citation>
    <scope>NUCLEOTIDE SEQUENCE [LARGE SCALE GENOMIC DNA]</scope>
    <source>
        <strain evidence="6 7">AFS037265</strain>
    </source>
</reference>
<dbReference type="Proteomes" id="UP000221918">
    <property type="component" value="Unassembled WGS sequence"/>
</dbReference>
<dbReference type="PANTHER" id="PTHR30204">
    <property type="entry name" value="REDOX-CYCLING DRUG-SENSING TRANSCRIPTIONAL ACTIVATOR SOXR"/>
    <property type="match status" value="1"/>
</dbReference>
<keyword evidence="4" id="KW-0804">Transcription</keyword>
<evidence type="ECO:0000313" key="6">
    <source>
        <dbReference type="EMBL" id="PHE90216.1"/>
    </source>
</evidence>
<proteinExistence type="predicted"/>
<evidence type="ECO:0000256" key="1">
    <source>
        <dbReference type="ARBA" id="ARBA00022491"/>
    </source>
</evidence>
<protein>
    <recommendedName>
        <fullName evidence="5">HTH merR-type domain-containing protein</fullName>
    </recommendedName>
</protein>
<organism evidence="6 7">
    <name type="scientific">Bacillus pseudomycoides</name>
    <dbReference type="NCBI Taxonomy" id="64104"/>
    <lineage>
        <taxon>Bacteria</taxon>
        <taxon>Bacillati</taxon>
        <taxon>Bacillota</taxon>
        <taxon>Bacilli</taxon>
        <taxon>Bacillales</taxon>
        <taxon>Bacillaceae</taxon>
        <taxon>Bacillus</taxon>
        <taxon>Bacillus cereus group</taxon>
    </lineage>
</organism>
<dbReference type="PANTHER" id="PTHR30204:SF69">
    <property type="entry name" value="MERR-FAMILY TRANSCRIPTIONAL REGULATOR"/>
    <property type="match status" value="1"/>
</dbReference>
<evidence type="ECO:0000256" key="3">
    <source>
        <dbReference type="ARBA" id="ARBA00023125"/>
    </source>
</evidence>
<dbReference type="SMART" id="SM00422">
    <property type="entry name" value="HTH_MERR"/>
    <property type="match status" value="1"/>
</dbReference>
<keyword evidence="2" id="KW-0805">Transcription regulation</keyword>
<dbReference type="Pfam" id="PF13411">
    <property type="entry name" value="MerR_1"/>
    <property type="match status" value="1"/>
</dbReference>
<dbReference type="PROSITE" id="PS50937">
    <property type="entry name" value="HTH_MERR_2"/>
    <property type="match status" value="1"/>
</dbReference>
<gene>
    <name evidence="6" type="ORF">COF81_24210</name>
</gene>
<keyword evidence="3" id="KW-0238">DNA-binding</keyword>
<evidence type="ECO:0000313" key="7">
    <source>
        <dbReference type="Proteomes" id="UP000221918"/>
    </source>
</evidence>
<dbReference type="GO" id="GO:0003677">
    <property type="term" value="F:DNA binding"/>
    <property type="evidence" value="ECO:0007669"/>
    <property type="project" value="UniProtKB-KW"/>
</dbReference>
<keyword evidence="1" id="KW-0678">Repressor</keyword>
<dbReference type="InterPro" id="IPR009061">
    <property type="entry name" value="DNA-bd_dom_put_sf"/>
</dbReference>